<name>A0A6J5KVH9_9CAUD</name>
<organism evidence="1">
    <name type="scientific">uncultured Caudovirales phage</name>
    <dbReference type="NCBI Taxonomy" id="2100421"/>
    <lineage>
        <taxon>Viruses</taxon>
        <taxon>Duplodnaviria</taxon>
        <taxon>Heunggongvirae</taxon>
        <taxon>Uroviricota</taxon>
        <taxon>Caudoviricetes</taxon>
        <taxon>Peduoviridae</taxon>
        <taxon>Maltschvirus</taxon>
        <taxon>Maltschvirus maltsch</taxon>
    </lineage>
</organism>
<dbReference type="EMBL" id="LR797816">
    <property type="protein sequence ID" value="CAB4240883.1"/>
    <property type="molecule type" value="Genomic_DNA"/>
</dbReference>
<dbReference type="EMBL" id="LR796177">
    <property type="protein sequence ID" value="CAB4124200.1"/>
    <property type="molecule type" value="Genomic_DNA"/>
</dbReference>
<accession>A0A6J5KVH9</accession>
<dbReference type="Gene3D" id="2.60.120.260">
    <property type="entry name" value="Galactose-binding domain-like"/>
    <property type="match status" value="1"/>
</dbReference>
<evidence type="ECO:0000313" key="2">
    <source>
        <dbReference type="EMBL" id="CAB4240883.1"/>
    </source>
</evidence>
<sequence>MLPTSGTFNFQSIQIELIIREAFERIGISGEFIEPVKLESAKRSIDLLFLDWMNKSVNLWTLEKAYLPLVPLTGQYLLDTNVSNIIQANLRTSTRVLDGVPSSVPGGIAADAFDGDPGTACTQTGINGYIAYIYTGSTQQINFIGITSNQNRQYTLTIEITQDLINWITLFDIPVQSFQKGVNVWFDVPTSLAAAGYRIRETGGAILDIQEIYFNNNVVDFAISNVSREEYYTYPNKYLASRPSVYYLDRQISPVLTIWPIPTADYNCLQYTYKKMIQDAGLLYTNTVQIPARFYPALIWGVSWQLALKFNPQAAQMLKIEYEQAFDVATREDSESTPISIMGDTNSYRE</sequence>
<proteinExistence type="predicted"/>
<gene>
    <name evidence="2" type="ORF">UFOVP34_37</name>
    <name evidence="1" type="ORF">UFOVP51_69</name>
</gene>
<protein>
    <submittedName>
        <fullName evidence="1">Uncharacterized protein</fullName>
    </submittedName>
</protein>
<reference evidence="1" key="1">
    <citation type="submission" date="2020-04" db="EMBL/GenBank/DDBJ databases">
        <authorList>
            <person name="Chiriac C."/>
            <person name="Salcher M."/>
            <person name="Ghai R."/>
            <person name="Kavagutti S V."/>
        </authorList>
    </citation>
    <scope>NUCLEOTIDE SEQUENCE</scope>
</reference>
<evidence type="ECO:0000313" key="1">
    <source>
        <dbReference type="EMBL" id="CAB4124200.1"/>
    </source>
</evidence>